<gene>
    <name evidence="2" type="ORF">EPI10_010937</name>
</gene>
<dbReference type="AlphaFoldDB" id="A0A5B6W6F4"/>
<feature type="domain" description="Reverse transcriptase/retrotransposon-derived protein RNase H-like" evidence="1">
    <location>
        <begin position="20"/>
        <end position="101"/>
    </location>
</feature>
<dbReference type="SUPFAM" id="SSF56672">
    <property type="entry name" value="DNA/RNA polymerases"/>
    <property type="match status" value="1"/>
</dbReference>
<evidence type="ECO:0000313" key="3">
    <source>
        <dbReference type="Proteomes" id="UP000325315"/>
    </source>
</evidence>
<dbReference type="Proteomes" id="UP000325315">
    <property type="component" value="Unassembled WGS sequence"/>
</dbReference>
<dbReference type="EMBL" id="SMMG02000004">
    <property type="protein sequence ID" value="KAA3477016.1"/>
    <property type="molecule type" value="Genomic_DNA"/>
</dbReference>
<dbReference type="PANTHER" id="PTHR34072">
    <property type="entry name" value="ENZYMATIC POLYPROTEIN-RELATED"/>
    <property type="match status" value="1"/>
</dbReference>
<evidence type="ECO:0000259" key="1">
    <source>
        <dbReference type="Pfam" id="PF17919"/>
    </source>
</evidence>
<evidence type="ECO:0000313" key="2">
    <source>
        <dbReference type="EMBL" id="KAA3477016.1"/>
    </source>
</evidence>
<name>A0A5B6W6F4_9ROSI</name>
<sequence>MGSILGLAGYYLRFIEEFANERQKNFNKLKEILTKAPLLTILEQGKEFLVYTDASHIGLGCVLMQKVKVVAYTSKHLKAHECNYPTHDLELAAVLFALKIW</sequence>
<dbReference type="Pfam" id="PF17919">
    <property type="entry name" value="RT_RNaseH_2"/>
    <property type="match status" value="1"/>
</dbReference>
<accession>A0A5B6W6F4</accession>
<reference evidence="3" key="1">
    <citation type="journal article" date="2019" name="Plant Biotechnol. J.">
        <title>Genome sequencing of the Australian wild diploid species Gossypium australe highlights disease resistance and delayed gland morphogenesis.</title>
        <authorList>
            <person name="Cai Y."/>
            <person name="Cai X."/>
            <person name="Wang Q."/>
            <person name="Wang P."/>
            <person name="Zhang Y."/>
            <person name="Cai C."/>
            <person name="Xu Y."/>
            <person name="Wang K."/>
            <person name="Zhou Z."/>
            <person name="Wang C."/>
            <person name="Geng S."/>
            <person name="Li B."/>
            <person name="Dong Q."/>
            <person name="Hou Y."/>
            <person name="Wang H."/>
            <person name="Ai P."/>
            <person name="Liu Z."/>
            <person name="Yi F."/>
            <person name="Sun M."/>
            <person name="An G."/>
            <person name="Cheng J."/>
            <person name="Zhang Y."/>
            <person name="Shi Q."/>
            <person name="Xie Y."/>
            <person name="Shi X."/>
            <person name="Chang Y."/>
            <person name="Huang F."/>
            <person name="Chen Y."/>
            <person name="Hong S."/>
            <person name="Mi L."/>
            <person name="Sun Q."/>
            <person name="Zhang L."/>
            <person name="Zhou B."/>
            <person name="Peng R."/>
            <person name="Zhang X."/>
            <person name="Liu F."/>
        </authorList>
    </citation>
    <scope>NUCLEOTIDE SEQUENCE [LARGE SCALE GENOMIC DNA]</scope>
    <source>
        <strain evidence="3">cv. PA1801</strain>
    </source>
</reference>
<dbReference type="Gene3D" id="3.10.20.370">
    <property type="match status" value="1"/>
</dbReference>
<proteinExistence type="predicted"/>
<dbReference type="PANTHER" id="PTHR34072:SF59">
    <property type="entry name" value="CCHC-TYPE INTEGRASE"/>
    <property type="match status" value="1"/>
</dbReference>
<dbReference type="OrthoDB" id="415724at2759"/>
<dbReference type="InterPro" id="IPR041577">
    <property type="entry name" value="RT_RNaseH_2"/>
</dbReference>
<keyword evidence="3" id="KW-1185">Reference proteome</keyword>
<organism evidence="2 3">
    <name type="scientific">Gossypium australe</name>
    <dbReference type="NCBI Taxonomy" id="47621"/>
    <lineage>
        <taxon>Eukaryota</taxon>
        <taxon>Viridiplantae</taxon>
        <taxon>Streptophyta</taxon>
        <taxon>Embryophyta</taxon>
        <taxon>Tracheophyta</taxon>
        <taxon>Spermatophyta</taxon>
        <taxon>Magnoliopsida</taxon>
        <taxon>eudicotyledons</taxon>
        <taxon>Gunneridae</taxon>
        <taxon>Pentapetalae</taxon>
        <taxon>rosids</taxon>
        <taxon>malvids</taxon>
        <taxon>Malvales</taxon>
        <taxon>Malvaceae</taxon>
        <taxon>Malvoideae</taxon>
        <taxon>Gossypium</taxon>
    </lineage>
</organism>
<protein>
    <submittedName>
        <fullName evidence="2">Retrovirus-related Pol polyprotein from transposon 17.6</fullName>
    </submittedName>
</protein>
<dbReference type="InterPro" id="IPR043502">
    <property type="entry name" value="DNA/RNA_pol_sf"/>
</dbReference>
<comment type="caution">
    <text evidence="2">The sequence shown here is derived from an EMBL/GenBank/DDBJ whole genome shotgun (WGS) entry which is preliminary data.</text>
</comment>